<evidence type="ECO:0000256" key="6">
    <source>
        <dbReference type="ARBA" id="ARBA00023125"/>
    </source>
</evidence>
<keyword evidence="12" id="KW-1185">Reference proteome</keyword>
<dbReference type="PANTHER" id="PTHR21257">
    <property type="entry name" value="DELTA(14)-STEROL REDUCTASE"/>
    <property type="match status" value="1"/>
</dbReference>
<feature type="transmembrane region" description="Helical" evidence="11">
    <location>
        <begin position="596"/>
        <end position="617"/>
    </location>
</feature>
<feature type="region of interest" description="Disordered" evidence="10">
    <location>
        <begin position="1"/>
        <end position="143"/>
    </location>
</feature>
<feature type="transmembrane region" description="Helical" evidence="11">
    <location>
        <begin position="412"/>
        <end position="430"/>
    </location>
</feature>
<evidence type="ECO:0000256" key="5">
    <source>
        <dbReference type="ARBA" id="ARBA00022989"/>
    </source>
</evidence>
<keyword evidence="4 11" id="KW-0812">Transmembrane</keyword>
<feature type="compositionally biased region" description="Basic and acidic residues" evidence="10">
    <location>
        <begin position="1"/>
        <end position="21"/>
    </location>
</feature>
<proteinExistence type="inferred from homology"/>
<keyword evidence="6" id="KW-0238">DNA-binding</keyword>
<keyword evidence="7 11" id="KW-0472">Membrane</keyword>
<evidence type="ECO:0000256" key="1">
    <source>
        <dbReference type="ARBA" id="ARBA00004473"/>
    </source>
</evidence>
<comment type="subcellular location">
    <subcellularLocation>
        <location evidence="1">Nucleus inner membrane</location>
        <topology evidence="1">Multi-pass membrane protein</topology>
    </subcellularLocation>
</comment>
<organism evidence="12 14">
    <name type="scientific">Nicrophorus vespilloides</name>
    <name type="common">Boreal carrion beetle</name>
    <dbReference type="NCBI Taxonomy" id="110193"/>
    <lineage>
        <taxon>Eukaryota</taxon>
        <taxon>Metazoa</taxon>
        <taxon>Ecdysozoa</taxon>
        <taxon>Arthropoda</taxon>
        <taxon>Hexapoda</taxon>
        <taxon>Insecta</taxon>
        <taxon>Pterygota</taxon>
        <taxon>Neoptera</taxon>
        <taxon>Endopterygota</taxon>
        <taxon>Coleoptera</taxon>
        <taxon>Polyphaga</taxon>
        <taxon>Staphyliniformia</taxon>
        <taxon>Silphidae</taxon>
        <taxon>Nicrophorinae</taxon>
        <taxon>Nicrophorus</taxon>
    </lineage>
</organism>
<feature type="compositionally biased region" description="Basic residues" evidence="10">
    <location>
        <begin position="22"/>
        <end position="31"/>
    </location>
</feature>
<keyword evidence="5 11" id="KW-1133">Transmembrane helix</keyword>
<evidence type="ECO:0000256" key="4">
    <source>
        <dbReference type="ARBA" id="ARBA00022692"/>
    </source>
</evidence>
<evidence type="ECO:0000256" key="3">
    <source>
        <dbReference type="ARBA" id="ARBA00022553"/>
    </source>
</evidence>
<feature type="transmembrane region" description="Helical" evidence="11">
    <location>
        <begin position="231"/>
        <end position="255"/>
    </location>
</feature>
<dbReference type="Pfam" id="PF01222">
    <property type="entry name" value="ERG4_ERG24"/>
    <property type="match status" value="1"/>
</dbReference>
<dbReference type="GeneID" id="108559533"/>
<evidence type="ECO:0000313" key="12">
    <source>
        <dbReference type="Proteomes" id="UP000695000"/>
    </source>
</evidence>
<dbReference type="RefSeq" id="XP_017772329.1">
    <property type="nucleotide sequence ID" value="XM_017916840.1"/>
</dbReference>
<reference evidence="13 14" key="1">
    <citation type="submission" date="2025-05" db="UniProtKB">
        <authorList>
            <consortium name="RefSeq"/>
        </authorList>
    </citation>
    <scope>IDENTIFICATION</scope>
    <source>
        <tissue evidence="13 14">Whole Larva</tissue>
    </source>
</reference>
<keyword evidence="3" id="KW-0597">Phosphoprotein</keyword>
<keyword evidence="8" id="KW-0675">Receptor</keyword>
<sequence>MAGKADPKAKVLKETTDDQVTKKTRSYRKSPSRVEVPPSPTTRGRAKSPARNVGVKVDSSPSRTKNLTKTPEKKRPRGRPKSPARKSPVSKSPQGRSPIIRTQGRPKSPSRKSPARTKSPSRKSPSRQRSVGRKSESPSLLNFDFSLKKPSEKPILEVLNSDSDDEVDSKPKVVKQMTPVRRSSRIREVERIVHLRPPIAKISEFSDEDDMEVQLAFEPQQQKPEETKSKYWRFVGAMLEMVMTAVLFISMLVMCNELQCSFSIPDLSRFKQLDTFFDLPVFLSFTAYVLLIAILSALPFGGKKCEGLLTIHGKFQYVMNGLFSAVTILSVAIGLELKGIRVSGYIQEHFLKLGVSGFVLALPLAFFLYFKTLFSPVCSLKYTALQNTGLYNFFYGSEVNPRIYGVVDVKMLLHRVSFISILLLASSFIYESLECDDLVDWSLKGVLDVWYTLKFNSSVMTVCIMIIVNSLDSLIFEHTLLSSKEVQYESVGYRKCLESFCFIFLYSMIPKFVLDYGIQSTWYKCLACGIFFLAGYIIYRGSNSQKHAFRQNPYSPSISHLNSIPTNMGKSLICSSYWGVVRHPNYTGDIMMNLSLLPFVCCYPPCIVIYTVVLFLVQRAYDDNKRCKDRYGPAWDRYCQKVKYVLIPKVY</sequence>
<comment type="similarity">
    <text evidence="2">Belongs to the ERG4/ERG24 family.</text>
</comment>
<evidence type="ECO:0000256" key="11">
    <source>
        <dbReference type="SAM" id="Phobius"/>
    </source>
</evidence>
<feature type="compositionally biased region" description="Basic residues" evidence="10">
    <location>
        <begin position="72"/>
        <end position="84"/>
    </location>
</feature>
<gene>
    <name evidence="13 14" type="primary">LOC108559533</name>
</gene>
<dbReference type="RefSeq" id="XP_017772327.1">
    <property type="nucleotide sequence ID" value="XM_017916838.1"/>
</dbReference>
<feature type="transmembrane region" description="Helical" evidence="11">
    <location>
        <begin position="317"/>
        <end position="337"/>
    </location>
</feature>
<evidence type="ECO:0000313" key="13">
    <source>
        <dbReference type="RefSeq" id="XP_017772327.1"/>
    </source>
</evidence>
<evidence type="ECO:0000256" key="9">
    <source>
        <dbReference type="ARBA" id="ARBA00023242"/>
    </source>
</evidence>
<evidence type="ECO:0000256" key="8">
    <source>
        <dbReference type="ARBA" id="ARBA00023170"/>
    </source>
</evidence>
<feature type="transmembrane region" description="Helical" evidence="11">
    <location>
        <begin position="521"/>
        <end position="539"/>
    </location>
</feature>
<keyword evidence="9" id="KW-0539">Nucleus</keyword>
<accession>A0ABM1MCM9</accession>
<feature type="transmembrane region" description="Helical" evidence="11">
    <location>
        <begin position="349"/>
        <end position="370"/>
    </location>
</feature>
<evidence type="ECO:0000313" key="14">
    <source>
        <dbReference type="RefSeq" id="XP_017772329.1"/>
    </source>
</evidence>
<evidence type="ECO:0000256" key="10">
    <source>
        <dbReference type="SAM" id="MobiDB-lite"/>
    </source>
</evidence>
<dbReference type="Gene3D" id="1.20.120.1630">
    <property type="match status" value="1"/>
</dbReference>
<feature type="transmembrane region" description="Helical" evidence="11">
    <location>
        <begin position="451"/>
        <end position="471"/>
    </location>
</feature>
<dbReference type="Proteomes" id="UP000695000">
    <property type="component" value="Unplaced"/>
</dbReference>
<evidence type="ECO:0000256" key="2">
    <source>
        <dbReference type="ARBA" id="ARBA00005402"/>
    </source>
</evidence>
<evidence type="ECO:0000256" key="7">
    <source>
        <dbReference type="ARBA" id="ARBA00023136"/>
    </source>
</evidence>
<protein>
    <submittedName>
        <fullName evidence="13 14">Delta(14)-sterol reductase</fullName>
    </submittedName>
</protein>
<feature type="transmembrane region" description="Helical" evidence="11">
    <location>
        <begin position="276"/>
        <end position="297"/>
    </location>
</feature>
<name>A0ABM1MCM9_NICVS</name>
<dbReference type="PANTHER" id="PTHR21257:SF55">
    <property type="entry name" value="DELTA(14)-STEROL REDUCTASE LBR"/>
    <property type="match status" value="1"/>
</dbReference>
<dbReference type="InterPro" id="IPR001171">
    <property type="entry name" value="ERG24_DHCR-like"/>
</dbReference>
<feature type="compositionally biased region" description="Basic residues" evidence="10">
    <location>
        <begin position="108"/>
        <end position="132"/>
    </location>
</feature>
<feature type="compositionally biased region" description="Polar residues" evidence="10">
    <location>
        <begin position="59"/>
        <end position="69"/>
    </location>
</feature>